<keyword evidence="4" id="KW-1185">Reference proteome</keyword>
<name>A0ABQ9I5C8_9NEOP</name>
<dbReference type="Pfam" id="PF05225">
    <property type="entry name" value="HTH_psq"/>
    <property type="match status" value="1"/>
</dbReference>
<evidence type="ECO:0000313" key="3">
    <source>
        <dbReference type="EMBL" id="KAJ8891853.1"/>
    </source>
</evidence>
<comment type="caution">
    <text evidence="3">The sequence shown here is derived from an EMBL/GenBank/DDBJ whole genome shotgun (WGS) entry which is preliminary data.</text>
</comment>
<sequence>MPRKYKRKERCFPRGEWAEGKLAEAIRRVKVGDIGINDAAKYFSIPSRTLRRKLSSMDIKKHGLGPPSILGNANEKRLVACVQRLSVPCFARDRKQLRQMAFHFAERLGLKH</sequence>
<evidence type="ECO:0000256" key="1">
    <source>
        <dbReference type="ARBA" id="ARBA00004123"/>
    </source>
</evidence>
<evidence type="ECO:0000259" key="2">
    <source>
        <dbReference type="Pfam" id="PF05225"/>
    </source>
</evidence>
<dbReference type="EMBL" id="JARBHB010000002">
    <property type="protein sequence ID" value="KAJ8891853.1"/>
    <property type="molecule type" value="Genomic_DNA"/>
</dbReference>
<dbReference type="InterPro" id="IPR009057">
    <property type="entry name" value="Homeodomain-like_sf"/>
</dbReference>
<dbReference type="Proteomes" id="UP001159363">
    <property type="component" value="Chromosome 2"/>
</dbReference>
<protein>
    <recommendedName>
        <fullName evidence="2">HTH psq-type domain-containing protein</fullName>
    </recommendedName>
</protein>
<accession>A0ABQ9I5C8</accession>
<gene>
    <name evidence="3" type="ORF">PR048_004407</name>
</gene>
<organism evidence="3 4">
    <name type="scientific">Dryococelus australis</name>
    <dbReference type="NCBI Taxonomy" id="614101"/>
    <lineage>
        <taxon>Eukaryota</taxon>
        <taxon>Metazoa</taxon>
        <taxon>Ecdysozoa</taxon>
        <taxon>Arthropoda</taxon>
        <taxon>Hexapoda</taxon>
        <taxon>Insecta</taxon>
        <taxon>Pterygota</taxon>
        <taxon>Neoptera</taxon>
        <taxon>Polyneoptera</taxon>
        <taxon>Phasmatodea</taxon>
        <taxon>Verophasmatodea</taxon>
        <taxon>Anareolatae</taxon>
        <taxon>Phasmatidae</taxon>
        <taxon>Eurycanthinae</taxon>
        <taxon>Dryococelus</taxon>
    </lineage>
</organism>
<dbReference type="SUPFAM" id="SSF46689">
    <property type="entry name" value="Homeodomain-like"/>
    <property type="match status" value="1"/>
</dbReference>
<evidence type="ECO:0000313" key="4">
    <source>
        <dbReference type="Proteomes" id="UP001159363"/>
    </source>
</evidence>
<proteinExistence type="predicted"/>
<dbReference type="Gene3D" id="1.10.10.60">
    <property type="entry name" value="Homeodomain-like"/>
    <property type="match status" value="1"/>
</dbReference>
<comment type="subcellular location">
    <subcellularLocation>
        <location evidence="1">Nucleus</location>
    </subcellularLocation>
</comment>
<feature type="domain" description="HTH psq-type" evidence="2">
    <location>
        <begin position="19"/>
        <end position="52"/>
    </location>
</feature>
<reference evidence="3 4" key="1">
    <citation type="submission" date="2023-02" db="EMBL/GenBank/DDBJ databases">
        <title>LHISI_Scaffold_Assembly.</title>
        <authorList>
            <person name="Stuart O.P."/>
            <person name="Cleave R."/>
            <person name="Magrath M.J.L."/>
            <person name="Mikheyev A.S."/>
        </authorList>
    </citation>
    <scope>NUCLEOTIDE SEQUENCE [LARGE SCALE GENOMIC DNA]</scope>
    <source>
        <strain evidence="3">Daus_M_001</strain>
        <tissue evidence="3">Leg muscle</tissue>
    </source>
</reference>
<dbReference type="InterPro" id="IPR007889">
    <property type="entry name" value="HTH_Psq"/>
</dbReference>